<dbReference type="CDD" id="cd01392">
    <property type="entry name" value="HTH_LacI"/>
    <property type="match status" value="1"/>
</dbReference>
<reference evidence="5" key="1">
    <citation type="submission" date="2017-05" db="EMBL/GenBank/DDBJ databases">
        <authorList>
            <person name="Varghese N."/>
            <person name="Submissions S."/>
        </authorList>
    </citation>
    <scope>NUCLEOTIDE SEQUENCE</scope>
    <source>
        <strain evidence="5">Su22</strain>
    </source>
</reference>
<dbReference type="InterPro" id="IPR046335">
    <property type="entry name" value="LacI/GalR-like_sensor"/>
</dbReference>
<dbReference type="PRINTS" id="PR00036">
    <property type="entry name" value="HTHLACI"/>
</dbReference>
<evidence type="ECO:0000313" key="6">
    <source>
        <dbReference type="Proteomes" id="UP001158066"/>
    </source>
</evidence>
<comment type="caution">
    <text evidence="5">The sequence shown here is derived from an EMBL/GenBank/DDBJ whole genome shotgun (WGS) entry which is preliminary data.</text>
</comment>
<gene>
    <name evidence="5" type="ORF">SAMN06296020_11332</name>
</gene>
<dbReference type="Pfam" id="PF13377">
    <property type="entry name" value="Peripla_BP_3"/>
    <property type="match status" value="1"/>
</dbReference>
<name>A0AA46AJX6_9CLOT</name>
<dbReference type="EMBL" id="FXUF01000013">
    <property type="protein sequence ID" value="SMP65792.1"/>
    <property type="molecule type" value="Genomic_DNA"/>
</dbReference>
<accession>A0AA46AJX6</accession>
<organism evidence="5 6">
    <name type="scientific">Anoxynatronum buryatiense</name>
    <dbReference type="NCBI Taxonomy" id="489973"/>
    <lineage>
        <taxon>Bacteria</taxon>
        <taxon>Bacillati</taxon>
        <taxon>Bacillota</taxon>
        <taxon>Clostridia</taxon>
        <taxon>Eubacteriales</taxon>
        <taxon>Clostridiaceae</taxon>
        <taxon>Anoxynatronum</taxon>
    </lineage>
</organism>
<dbReference type="GO" id="GO:0003700">
    <property type="term" value="F:DNA-binding transcription factor activity"/>
    <property type="evidence" value="ECO:0007669"/>
    <property type="project" value="TreeGrafter"/>
</dbReference>
<evidence type="ECO:0000256" key="2">
    <source>
        <dbReference type="ARBA" id="ARBA00023125"/>
    </source>
</evidence>
<dbReference type="SUPFAM" id="SSF53822">
    <property type="entry name" value="Periplasmic binding protein-like I"/>
    <property type="match status" value="1"/>
</dbReference>
<dbReference type="Pfam" id="PF00356">
    <property type="entry name" value="LacI"/>
    <property type="match status" value="1"/>
</dbReference>
<sequence length="331" mass="37591">MKNKNLTIKDISELSGVSIRTVSRVINNHPNVKTKTREKVQAILDETHFNVNIYAKNLRVKSIYHIIVSVEKQNTPFIGQWYMNLFQSLNGYAKKYGYKLILHQIDHLDTNRNSIFAEGIADGLLQLNTRKKPSTDHTQREDDLPTVTLGKSLINQKNPYVDIDNYDAIYNAVIYLKNLGCRKIHFYLGSLAYTVNEERQQGFIDGVTRFQLEHEIITDIRTSQDGYNHVMSVPKEKMPDGIIVSGDEKALGVLKALNIRKIAIPEQTKVVGFDGIPMSAYYSPSLTTIDQNSDEIAKAMIESLKDIFEGKTPPSKIIKSNFIIRETTETP</sequence>
<dbReference type="SUPFAM" id="SSF47413">
    <property type="entry name" value="lambda repressor-like DNA-binding domains"/>
    <property type="match status" value="1"/>
</dbReference>
<dbReference type="CDD" id="cd06267">
    <property type="entry name" value="PBP1_LacI_sugar_binding-like"/>
    <property type="match status" value="1"/>
</dbReference>
<feature type="domain" description="HTH lacI-type" evidence="4">
    <location>
        <begin position="6"/>
        <end position="60"/>
    </location>
</feature>
<evidence type="ECO:0000313" key="5">
    <source>
        <dbReference type="EMBL" id="SMP65792.1"/>
    </source>
</evidence>
<dbReference type="SMART" id="SM00354">
    <property type="entry name" value="HTH_LACI"/>
    <property type="match status" value="1"/>
</dbReference>
<protein>
    <submittedName>
        <fullName evidence="5">Transcriptional regulator, LacI family</fullName>
    </submittedName>
</protein>
<keyword evidence="3" id="KW-0804">Transcription</keyword>
<dbReference type="Gene3D" id="1.10.260.40">
    <property type="entry name" value="lambda repressor-like DNA-binding domains"/>
    <property type="match status" value="1"/>
</dbReference>
<evidence type="ECO:0000259" key="4">
    <source>
        <dbReference type="PROSITE" id="PS50932"/>
    </source>
</evidence>
<keyword evidence="2" id="KW-0238">DNA-binding</keyword>
<dbReference type="RefSeq" id="WP_283410179.1">
    <property type="nucleotide sequence ID" value="NZ_FXUF01000013.1"/>
</dbReference>
<dbReference type="InterPro" id="IPR000843">
    <property type="entry name" value="HTH_LacI"/>
</dbReference>
<evidence type="ECO:0000256" key="1">
    <source>
        <dbReference type="ARBA" id="ARBA00023015"/>
    </source>
</evidence>
<dbReference type="AlphaFoldDB" id="A0AA46AJX6"/>
<evidence type="ECO:0000256" key="3">
    <source>
        <dbReference type="ARBA" id="ARBA00023163"/>
    </source>
</evidence>
<keyword evidence="1" id="KW-0805">Transcription regulation</keyword>
<dbReference type="InterPro" id="IPR028082">
    <property type="entry name" value="Peripla_BP_I"/>
</dbReference>
<dbReference type="Gene3D" id="3.40.50.2300">
    <property type="match status" value="2"/>
</dbReference>
<dbReference type="PANTHER" id="PTHR30146:SF109">
    <property type="entry name" value="HTH-TYPE TRANSCRIPTIONAL REGULATOR GALS"/>
    <property type="match status" value="1"/>
</dbReference>
<dbReference type="Proteomes" id="UP001158066">
    <property type="component" value="Unassembled WGS sequence"/>
</dbReference>
<proteinExistence type="predicted"/>
<dbReference type="GO" id="GO:0000976">
    <property type="term" value="F:transcription cis-regulatory region binding"/>
    <property type="evidence" value="ECO:0007669"/>
    <property type="project" value="TreeGrafter"/>
</dbReference>
<dbReference type="PANTHER" id="PTHR30146">
    <property type="entry name" value="LACI-RELATED TRANSCRIPTIONAL REPRESSOR"/>
    <property type="match status" value="1"/>
</dbReference>
<keyword evidence="6" id="KW-1185">Reference proteome</keyword>
<dbReference type="InterPro" id="IPR010982">
    <property type="entry name" value="Lambda_DNA-bd_dom_sf"/>
</dbReference>
<dbReference type="PROSITE" id="PS50932">
    <property type="entry name" value="HTH_LACI_2"/>
    <property type="match status" value="1"/>
</dbReference>